<evidence type="ECO:0008006" key="3">
    <source>
        <dbReference type="Google" id="ProtNLM"/>
    </source>
</evidence>
<gene>
    <name evidence="1" type="ORF">PY091_05255</name>
</gene>
<keyword evidence="2" id="KW-1185">Reference proteome</keyword>
<sequence>MQDTDSKGFTQKKQLDFKRVLLTNIEYDFLFCEGGDGLVAFLATLRAYKSNEVIKKVGKKGPVALIQDVTGLSRTTIGKYLPQLQEIGLLQIHENGNIAIRSRKWSDTNLPRLGRRKIIPIQVHEKFTDTKICVAYVRVHSRLRKQERQIGKKAKRIEVLEACSRNRRLSKSDYRLWKKLYRKGITLRGLQNKYRSTSTISNLSFHKILKDSVLASDCNINSGKNFKTKLMELGMIKQERQFKLKYPNVRDSKFLANEKDFLLYGGLFQGYKGIVLEGSPIITPIDMLTVGNKKKQVEK</sequence>
<accession>A0ABT5XL45</accession>
<organism evidence="1 2">
    <name type="scientific">Flagellimonas okinawensis</name>
    <dbReference type="NCBI Taxonomy" id="3031324"/>
    <lineage>
        <taxon>Bacteria</taxon>
        <taxon>Pseudomonadati</taxon>
        <taxon>Bacteroidota</taxon>
        <taxon>Flavobacteriia</taxon>
        <taxon>Flavobacteriales</taxon>
        <taxon>Flavobacteriaceae</taxon>
        <taxon>Flagellimonas</taxon>
    </lineage>
</organism>
<dbReference type="Proteomes" id="UP001217083">
    <property type="component" value="Unassembled WGS sequence"/>
</dbReference>
<protein>
    <recommendedName>
        <fullName evidence="3">Helix-turn-helix domain-containing protein</fullName>
    </recommendedName>
</protein>
<name>A0ABT5XL45_9FLAO</name>
<proteinExistence type="predicted"/>
<evidence type="ECO:0000313" key="1">
    <source>
        <dbReference type="EMBL" id="MDF0706614.1"/>
    </source>
</evidence>
<dbReference type="EMBL" id="JARFVA010000001">
    <property type="protein sequence ID" value="MDF0706614.1"/>
    <property type="molecule type" value="Genomic_DNA"/>
</dbReference>
<dbReference type="RefSeq" id="WP_275648647.1">
    <property type="nucleotide sequence ID" value="NZ_JARFVA010000001.1"/>
</dbReference>
<comment type="caution">
    <text evidence="1">The sequence shown here is derived from an EMBL/GenBank/DDBJ whole genome shotgun (WGS) entry which is preliminary data.</text>
</comment>
<reference evidence="1 2" key="1">
    <citation type="submission" date="2023-03" db="EMBL/GenBank/DDBJ databases">
        <title>Muricauda XX sp. nov. and Muricauda XXX sp. nov., two novel species isolated from Okinawa Trough.</title>
        <authorList>
            <person name="Cao W."/>
            <person name="Deng X."/>
        </authorList>
    </citation>
    <scope>NUCLEOTIDE SEQUENCE [LARGE SCALE GENOMIC DNA]</scope>
    <source>
        <strain evidence="1 2">81s02</strain>
    </source>
</reference>
<evidence type="ECO:0000313" key="2">
    <source>
        <dbReference type="Proteomes" id="UP001217083"/>
    </source>
</evidence>